<organism evidence="2 3">
    <name type="scientific">Microcoleus asticus IPMA8</name>
    <dbReference type="NCBI Taxonomy" id="2563858"/>
    <lineage>
        <taxon>Bacteria</taxon>
        <taxon>Bacillati</taxon>
        <taxon>Cyanobacteriota</taxon>
        <taxon>Cyanophyceae</taxon>
        <taxon>Oscillatoriophycideae</taxon>
        <taxon>Oscillatoriales</taxon>
        <taxon>Microcoleaceae</taxon>
        <taxon>Microcoleus</taxon>
        <taxon>Microcoleus asticus</taxon>
    </lineage>
</organism>
<comment type="caution">
    <text evidence="2">The sequence shown here is derived from an EMBL/GenBank/DDBJ whole genome shotgun (WGS) entry which is preliminary data.</text>
</comment>
<protein>
    <recommendedName>
        <fullName evidence="1">CobW C-terminal domain-containing protein</fullName>
    </recommendedName>
</protein>
<dbReference type="Proteomes" id="UP000702425">
    <property type="component" value="Unassembled WGS sequence"/>
</dbReference>
<dbReference type="EMBL" id="SRRZ01000207">
    <property type="protein sequence ID" value="NQE38332.1"/>
    <property type="molecule type" value="Genomic_DNA"/>
</dbReference>
<dbReference type="SUPFAM" id="SSF90002">
    <property type="entry name" value="Hypothetical protein YjiA, C-terminal domain"/>
    <property type="match status" value="1"/>
</dbReference>
<dbReference type="InterPro" id="IPR011629">
    <property type="entry name" value="CobW-like_C"/>
</dbReference>
<proteinExistence type="predicted"/>
<sequence length="259" mass="28723">MSQPTITAVAGPPGSGKTTWIRQQLAAETSPALYLSPGSGNVPIDQTCIAAEFPQIKTLTDGEESQLAKHLENGVSAYIELGFYLQLTTVENLLQSFPSRRFAVVPPEMKDTEWHQWADVIVEGIAVSGEPEKLSIWRSPASGQVLDPASLDLFWYQEMTQGAYGKVHRAKGIFDIADGRSFYFDFAAEFKETAHEELPLPRWLEGRPQRFSGIEIVGENLDETALGQTLEDCCLSETILLNYQEQVKQALLLGEEETE</sequence>
<evidence type="ECO:0000259" key="1">
    <source>
        <dbReference type="Pfam" id="PF07683"/>
    </source>
</evidence>
<name>A0ABX2D6S5_9CYAN</name>
<accession>A0ABX2D6S5</accession>
<keyword evidence="3" id="KW-1185">Reference proteome</keyword>
<reference evidence="2 3" key="1">
    <citation type="journal article" date="2020" name="Sci. Rep.">
        <title>A novel cyanobacterial geosmin producer, revising GeoA distribution and dispersion patterns in Bacteria.</title>
        <authorList>
            <person name="Churro C."/>
            <person name="Semedo-Aguiar A.P."/>
            <person name="Silva A.D."/>
            <person name="Pereira-Leal J.B."/>
            <person name="Leite R.B."/>
        </authorList>
    </citation>
    <scope>NUCLEOTIDE SEQUENCE [LARGE SCALE GENOMIC DNA]</scope>
    <source>
        <strain evidence="2 3">IPMA8</strain>
    </source>
</reference>
<evidence type="ECO:0000313" key="2">
    <source>
        <dbReference type="EMBL" id="NQE38332.1"/>
    </source>
</evidence>
<dbReference type="InterPro" id="IPR027417">
    <property type="entry name" value="P-loop_NTPase"/>
</dbReference>
<feature type="domain" description="CobW C-terminal" evidence="1">
    <location>
        <begin position="145"/>
        <end position="233"/>
    </location>
</feature>
<evidence type="ECO:0000313" key="3">
    <source>
        <dbReference type="Proteomes" id="UP000702425"/>
    </source>
</evidence>
<dbReference type="SUPFAM" id="SSF52540">
    <property type="entry name" value="P-loop containing nucleoside triphosphate hydrolases"/>
    <property type="match status" value="1"/>
</dbReference>
<dbReference type="Pfam" id="PF07683">
    <property type="entry name" value="CobW_C"/>
    <property type="match status" value="1"/>
</dbReference>
<dbReference type="RefSeq" id="WP_172192987.1">
    <property type="nucleotide sequence ID" value="NZ_CAWPPK010000121.1"/>
</dbReference>
<gene>
    <name evidence="2" type="ORF">E5S67_06117</name>
</gene>